<evidence type="ECO:0000313" key="3">
    <source>
        <dbReference type="Proteomes" id="UP000050360"/>
    </source>
</evidence>
<name>A0A0P8CHT5_9EURY</name>
<keyword evidence="1" id="KW-1133">Transmembrane helix</keyword>
<comment type="caution">
    <text evidence="2">The sequence shown here is derived from an EMBL/GenBank/DDBJ whole genome shotgun (WGS) entry which is preliminary data.</text>
</comment>
<dbReference type="EMBL" id="LKCM01000241">
    <property type="protein sequence ID" value="KPQ42313.1"/>
    <property type="molecule type" value="Genomic_DNA"/>
</dbReference>
<keyword evidence="1" id="KW-0472">Membrane</keyword>
<organism evidence="2 3">
    <name type="scientific">Candidatus Methanoperedens nitratireducens</name>
    <dbReference type="NCBI Taxonomy" id="1392998"/>
    <lineage>
        <taxon>Archaea</taxon>
        <taxon>Methanobacteriati</taxon>
        <taxon>Methanobacteriota</taxon>
        <taxon>Stenosarchaea group</taxon>
        <taxon>Methanomicrobia</taxon>
        <taxon>Methanosarcinales</taxon>
        <taxon>ANME-2 cluster</taxon>
        <taxon>Candidatus Methanoperedentaceae</taxon>
        <taxon>Candidatus Methanoperedens</taxon>
    </lineage>
</organism>
<evidence type="ECO:0000313" key="2">
    <source>
        <dbReference type="EMBL" id="KPQ42313.1"/>
    </source>
</evidence>
<dbReference type="AlphaFoldDB" id="A0A0P8CHT5"/>
<accession>A0A0P8CHT5</accession>
<protein>
    <submittedName>
        <fullName evidence="2">Uncharacterized protein</fullName>
    </submittedName>
</protein>
<reference evidence="2 3" key="1">
    <citation type="submission" date="2015-09" db="EMBL/GenBank/DDBJ databases">
        <title>A metagenomics-based metabolic model of nitrate-dependent anaerobic oxidation of methane by Methanoperedens-like archaea.</title>
        <authorList>
            <person name="Arshad A."/>
            <person name="Speth D.R."/>
            <person name="De Graaf R.M."/>
            <person name="Op Den Camp H.J."/>
            <person name="Jetten M.S."/>
            <person name="Welte C.U."/>
        </authorList>
    </citation>
    <scope>NUCLEOTIDE SEQUENCE [LARGE SCALE GENOMIC DNA]</scope>
</reference>
<evidence type="ECO:0000256" key="1">
    <source>
        <dbReference type="SAM" id="Phobius"/>
    </source>
</evidence>
<feature type="transmembrane region" description="Helical" evidence="1">
    <location>
        <begin position="12"/>
        <end position="29"/>
    </location>
</feature>
<sequence length="31" mass="3312">MDEYGTAASIDGMLSVMIIVTGLAFMFALQD</sequence>
<keyword evidence="1" id="KW-0812">Transmembrane</keyword>
<gene>
    <name evidence="2" type="ORF">MPEBLZ_03137</name>
</gene>
<dbReference type="Proteomes" id="UP000050360">
    <property type="component" value="Unassembled WGS sequence"/>
</dbReference>
<proteinExistence type="predicted"/>